<evidence type="ECO:0000313" key="2">
    <source>
        <dbReference type="EMBL" id="PWN24596.1"/>
    </source>
</evidence>
<feature type="region of interest" description="Disordered" evidence="1">
    <location>
        <begin position="191"/>
        <end position="309"/>
    </location>
</feature>
<gene>
    <name evidence="2" type="ORF">BDZ90DRAFT_263141</name>
</gene>
<dbReference type="GeneID" id="37030398"/>
<evidence type="ECO:0000313" key="3">
    <source>
        <dbReference type="Proteomes" id="UP000245884"/>
    </source>
</evidence>
<sequence length="309" mass="33124">MSHAQHIAERHLYGRRDEWVSCPICADELHIADLLQHLLSSHGLHYGQQRSPAIEHDWPKLPTPSGQAQRQRRDEWIDWVQSLLNPASSAPPAAAATMEEDGRAPSKEMTRRRNGRSSTTRKSKEVYGQNACPYCLLEGNTKTYAAQQGSAHLASHLFEIREKKPACPVCSETVSIVGLFAHLEGHGFALSGSATDKTNGKTKKVYSGSSGDTRAKKESMAWVSNGCPEDTLSPPQAKKRKVAAGPSHSVASSARPAAAGPSGCAASLARSATAGPTAHTNTALRPLSACRGGRPQPNYRLSSASDDSE</sequence>
<feature type="region of interest" description="Disordered" evidence="1">
    <location>
        <begin position="87"/>
        <end position="124"/>
    </location>
</feature>
<feature type="compositionally biased region" description="Low complexity" evidence="1">
    <location>
        <begin position="87"/>
        <end position="96"/>
    </location>
</feature>
<dbReference type="Proteomes" id="UP000245884">
    <property type="component" value="Unassembled WGS sequence"/>
</dbReference>
<keyword evidence="3" id="KW-1185">Reference proteome</keyword>
<reference evidence="2 3" key="1">
    <citation type="journal article" date="2018" name="Mol. Biol. Evol.">
        <title>Broad Genomic Sampling Reveals a Smut Pathogenic Ancestry of the Fungal Clade Ustilaginomycotina.</title>
        <authorList>
            <person name="Kijpornyongpan T."/>
            <person name="Mondo S.J."/>
            <person name="Barry K."/>
            <person name="Sandor L."/>
            <person name="Lee J."/>
            <person name="Lipzen A."/>
            <person name="Pangilinan J."/>
            <person name="LaButti K."/>
            <person name="Hainaut M."/>
            <person name="Henrissat B."/>
            <person name="Grigoriev I.V."/>
            <person name="Spatafora J.W."/>
            <person name="Aime M.C."/>
        </authorList>
    </citation>
    <scope>NUCLEOTIDE SEQUENCE [LARGE SCALE GENOMIC DNA]</scope>
    <source>
        <strain evidence="2 3">MCA 5214</strain>
    </source>
</reference>
<accession>A0A316UH63</accession>
<evidence type="ECO:0000256" key="1">
    <source>
        <dbReference type="SAM" id="MobiDB-lite"/>
    </source>
</evidence>
<organism evidence="2 3">
    <name type="scientific">Jaminaea rosea</name>
    <dbReference type="NCBI Taxonomy" id="1569628"/>
    <lineage>
        <taxon>Eukaryota</taxon>
        <taxon>Fungi</taxon>
        <taxon>Dikarya</taxon>
        <taxon>Basidiomycota</taxon>
        <taxon>Ustilaginomycotina</taxon>
        <taxon>Exobasidiomycetes</taxon>
        <taxon>Microstromatales</taxon>
        <taxon>Microstromatales incertae sedis</taxon>
        <taxon>Jaminaea</taxon>
    </lineage>
</organism>
<feature type="compositionally biased region" description="Low complexity" evidence="1">
    <location>
        <begin position="246"/>
        <end position="269"/>
    </location>
</feature>
<feature type="compositionally biased region" description="Basic residues" evidence="1">
    <location>
        <begin position="112"/>
        <end position="121"/>
    </location>
</feature>
<proteinExistence type="predicted"/>
<feature type="compositionally biased region" description="Basic and acidic residues" evidence="1">
    <location>
        <begin position="100"/>
        <end position="111"/>
    </location>
</feature>
<feature type="compositionally biased region" description="Polar residues" evidence="1">
    <location>
        <begin position="299"/>
        <end position="309"/>
    </location>
</feature>
<dbReference type="AlphaFoldDB" id="A0A316UH63"/>
<name>A0A316UH63_9BASI</name>
<dbReference type="RefSeq" id="XP_025359208.1">
    <property type="nucleotide sequence ID" value="XM_025508575.1"/>
</dbReference>
<protein>
    <submittedName>
        <fullName evidence="2">Uncharacterized protein</fullName>
    </submittedName>
</protein>
<dbReference type="EMBL" id="KZ819680">
    <property type="protein sequence ID" value="PWN24596.1"/>
    <property type="molecule type" value="Genomic_DNA"/>
</dbReference>